<evidence type="ECO:0000313" key="2">
    <source>
        <dbReference type="Proteomes" id="UP001201812"/>
    </source>
</evidence>
<reference evidence="1" key="1">
    <citation type="submission" date="2022-01" db="EMBL/GenBank/DDBJ databases">
        <title>Genome Sequence Resource for Two Populations of Ditylenchus destructor, the Migratory Endoparasitic Phytonematode.</title>
        <authorList>
            <person name="Zhang H."/>
            <person name="Lin R."/>
            <person name="Xie B."/>
        </authorList>
    </citation>
    <scope>NUCLEOTIDE SEQUENCE</scope>
    <source>
        <strain evidence="1">BazhouSP</strain>
    </source>
</reference>
<keyword evidence="1" id="KW-0378">Hydrolase</keyword>
<keyword evidence="2" id="KW-1185">Reference proteome</keyword>
<dbReference type="InterPro" id="IPR015797">
    <property type="entry name" value="NUDIX_hydrolase-like_dom_sf"/>
</dbReference>
<gene>
    <name evidence="1" type="ORF">DdX_15010</name>
</gene>
<dbReference type="Proteomes" id="UP001201812">
    <property type="component" value="Unassembled WGS sequence"/>
</dbReference>
<comment type="caution">
    <text evidence="1">The sequence shown here is derived from an EMBL/GenBank/DDBJ whole genome shotgun (WGS) entry which is preliminary data.</text>
</comment>
<dbReference type="EMBL" id="JAKKPZ010000085">
    <property type="protein sequence ID" value="KAI1703275.1"/>
    <property type="molecule type" value="Genomic_DNA"/>
</dbReference>
<sequence>METSKSFECMSTMIKCTGMLAFPTTTLRTILLHGPKNKKVRGLKRRRMCGCADTKYGEDEFEWIDHWDPNKYKNVYNQLDEKNFVNRISYPGPYSFDKYGQPLNPMGRTGLRGRGVLGAWGPCHAADAIISRFRPGTRILEAVLVRRKDNNKWAMSGGFVDRNVEEAKDPSISAIQEFTEEALNNKENAMLEVFWNNSKVQIYQGYVDDERNTDNSWMKQELELEDVKWVTVQKGWPNLDRGEEVWEAHMPFIRLFAATHGVEI</sequence>
<dbReference type="Gene3D" id="3.90.79.10">
    <property type="entry name" value="Nucleoside Triphosphate Pyrophosphohydrolase"/>
    <property type="match status" value="1"/>
</dbReference>
<accession>A0AAD4R1D2</accession>
<dbReference type="SUPFAM" id="SSF55811">
    <property type="entry name" value="Nudix"/>
    <property type="match status" value="1"/>
</dbReference>
<dbReference type="PANTHER" id="PTHR13030:SF8">
    <property type="entry name" value="ADP-RIBOSE PYROPHOSPHATASE, MITOCHONDRIAL"/>
    <property type="match status" value="1"/>
</dbReference>
<organism evidence="1 2">
    <name type="scientific">Ditylenchus destructor</name>
    <dbReference type="NCBI Taxonomy" id="166010"/>
    <lineage>
        <taxon>Eukaryota</taxon>
        <taxon>Metazoa</taxon>
        <taxon>Ecdysozoa</taxon>
        <taxon>Nematoda</taxon>
        <taxon>Chromadorea</taxon>
        <taxon>Rhabditida</taxon>
        <taxon>Tylenchina</taxon>
        <taxon>Tylenchomorpha</taxon>
        <taxon>Sphaerularioidea</taxon>
        <taxon>Anguinidae</taxon>
        <taxon>Anguininae</taxon>
        <taxon>Ditylenchus</taxon>
    </lineage>
</organism>
<dbReference type="GO" id="GO:0047631">
    <property type="term" value="F:ADP-ribose diphosphatase activity"/>
    <property type="evidence" value="ECO:0007669"/>
    <property type="project" value="InterPro"/>
</dbReference>
<dbReference type="PANTHER" id="PTHR13030">
    <property type="entry name" value="NUDIX HYDROLASE"/>
    <property type="match status" value="1"/>
</dbReference>
<dbReference type="InterPro" id="IPR039989">
    <property type="entry name" value="NUDT9"/>
</dbReference>
<evidence type="ECO:0000313" key="1">
    <source>
        <dbReference type="EMBL" id="KAI1703275.1"/>
    </source>
</evidence>
<protein>
    <submittedName>
        <fullName evidence="1">Nudix hydrolase 6</fullName>
    </submittedName>
</protein>
<proteinExistence type="predicted"/>
<dbReference type="AlphaFoldDB" id="A0AAD4R1D2"/>
<name>A0AAD4R1D2_9BILA</name>
<dbReference type="Pfam" id="PF25969">
    <property type="entry name" value="NUDT9_N"/>
    <property type="match status" value="1"/>
</dbReference>